<dbReference type="OrthoDB" id="75250at2759"/>
<gene>
    <name evidence="2" type="ORF">TTAC_LOCUS3641</name>
</gene>
<dbReference type="PANTHER" id="PTHR12296:SF30">
    <property type="entry name" value="DENN DOMAIN-CONTAINING PROTEIN CRAG"/>
    <property type="match status" value="1"/>
</dbReference>
<evidence type="ECO:0000259" key="1">
    <source>
        <dbReference type="Pfam" id="PF03456"/>
    </source>
</evidence>
<organism evidence="4">
    <name type="scientific">Hydatigena taeniaeformis</name>
    <name type="common">Feline tapeworm</name>
    <name type="synonym">Taenia taeniaeformis</name>
    <dbReference type="NCBI Taxonomy" id="6205"/>
    <lineage>
        <taxon>Eukaryota</taxon>
        <taxon>Metazoa</taxon>
        <taxon>Spiralia</taxon>
        <taxon>Lophotrochozoa</taxon>
        <taxon>Platyhelminthes</taxon>
        <taxon>Cestoda</taxon>
        <taxon>Eucestoda</taxon>
        <taxon>Cyclophyllidea</taxon>
        <taxon>Taeniidae</taxon>
        <taxon>Hydatigera</taxon>
    </lineage>
</organism>
<dbReference type="WBParaSite" id="TTAC_0000365701-mRNA-1">
    <property type="protein sequence ID" value="TTAC_0000365701-mRNA-1"/>
    <property type="gene ID" value="TTAC_0000365701"/>
</dbReference>
<proteinExistence type="predicted"/>
<dbReference type="Proteomes" id="UP000274429">
    <property type="component" value="Unassembled WGS sequence"/>
</dbReference>
<reference evidence="2 3" key="2">
    <citation type="submission" date="2018-11" db="EMBL/GenBank/DDBJ databases">
        <authorList>
            <consortium name="Pathogen Informatics"/>
        </authorList>
    </citation>
    <scope>NUCLEOTIDE SEQUENCE [LARGE SCALE GENOMIC DNA]</scope>
</reference>
<dbReference type="Pfam" id="PF03456">
    <property type="entry name" value="uDENN"/>
    <property type="match status" value="1"/>
</dbReference>
<name>A0A0R3WSB7_HYDTA</name>
<dbReference type="GO" id="GO:0032483">
    <property type="term" value="P:regulation of Rab protein signal transduction"/>
    <property type="evidence" value="ECO:0007669"/>
    <property type="project" value="TreeGrafter"/>
</dbReference>
<reference evidence="4" key="1">
    <citation type="submission" date="2017-02" db="UniProtKB">
        <authorList>
            <consortium name="WormBaseParasite"/>
        </authorList>
    </citation>
    <scope>IDENTIFICATION</scope>
</reference>
<sequence length="222" mass="25410">MGDDMHICYKKSFVKRYIATYQPEVLMWYHVPSPPISSSMSTDEMANQPIFNTVDIATLSNFCLPWGATIESWSVDQNPPGSVFFTFVVTNAAYQKFHGSALTFYEPYDVSLLDRDRCYRLDVDPELVRIEEAEGEERRRQRTAAVVVREAEAELFTHEELLDIEQRQGVFASSRIGDRVLGVTKTLCLVSRFNFGNALKPFLDFLHSRCFSSKGQSIPLER</sequence>
<protein>
    <submittedName>
        <fullName evidence="4">UDENN domain-containing protein</fullName>
    </submittedName>
</protein>
<dbReference type="AlphaFoldDB" id="A0A0R3WSB7"/>
<dbReference type="GO" id="GO:0031410">
    <property type="term" value="C:cytoplasmic vesicle"/>
    <property type="evidence" value="ECO:0007669"/>
    <property type="project" value="TreeGrafter"/>
</dbReference>
<dbReference type="InterPro" id="IPR051696">
    <property type="entry name" value="DENN_Domain_GEFs"/>
</dbReference>
<dbReference type="InterPro" id="IPR005113">
    <property type="entry name" value="uDENN_dom"/>
</dbReference>
<evidence type="ECO:0000313" key="4">
    <source>
        <dbReference type="WBParaSite" id="TTAC_0000365701-mRNA-1"/>
    </source>
</evidence>
<evidence type="ECO:0000313" key="2">
    <source>
        <dbReference type="EMBL" id="VDM23050.1"/>
    </source>
</evidence>
<dbReference type="STRING" id="6205.A0A0R3WSB7"/>
<feature type="domain" description="uDENN" evidence="1">
    <location>
        <begin position="52"/>
        <end position="104"/>
    </location>
</feature>
<dbReference type="EMBL" id="UYWX01002790">
    <property type="protein sequence ID" value="VDM23050.1"/>
    <property type="molecule type" value="Genomic_DNA"/>
</dbReference>
<keyword evidence="3" id="KW-1185">Reference proteome</keyword>
<accession>A0A0R3WSB7</accession>
<evidence type="ECO:0000313" key="3">
    <source>
        <dbReference type="Proteomes" id="UP000274429"/>
    </source>
</evidence>
<dbReference type="PANTHER" id="PTHR12296">
    <property type="entry name" value="DENN DOMAIN-CONTAINING PROTEIN 4"/>
    <property type="match status" value="1"/>
</dbReference>
<dbReference type="GO" id="GO:0005085">
    <property type="term" value="F:guanyl-nucleotide exchange factor activity"/>
    <property type="evidence" value="ECO:0007669"/>
    <property type="project" value="UniProtKB-ARBA"/>
</dbReference>